<dbReference type="AlphaFoldDB" id="A0A242NUU3"/>
<dbReference type="OrthoDB" id="7066668at2"/>
<protein>
    <recommendedName>
        <fullName evidence="3">YdgH/BhsA/McbA-like domain-containing protein</fullName>
    </recommendedName>
</protein>
<dbReference type="InterPro" id="IPR025543">
    <property type="entry name" value="Dodecin-like"/>
</dbReference>
<dbReference type="EMBL" id="NASK01000095">
    <property type="protein sequence ID" value="OTQ49495.1"/>
    <property type="molecule type" value="Genomic_DNA"/>
</dbReference>
<dbReference type="InterPro" id="IPR051096">
    <property type="entry name" value="BhsA/McbA_stress_biofilm_assoc"/>
</dbReference>
<dbReference type="InterPro" id="IPR010854">
    <property type="entry name" value="YdgH/BhsA/McbA-like_dom"/>
</dbReference>
<organism evidence="4 5">
    <name type="scientific">Gilliamella apis</name>
    <dbReference type="NCBI Taxonomy" id="1970738"/>
    <lineage>
        <taxon>Bacteria</taxon>
        <taxon>Pseudomonadati</taxon>
        <taxon>Pseudomonadota</taxon>
        <taxon>Gammaproteobacteria</taxon>
        <taxon>Orbales</taxon>
        <taxon>Orbaceae</taxon>
        <taxon>Gilliamella</taxon>
    </lineage>
</organism>
<reference evidence="4 5" key="1">
    <citation type="submission" date="2017-03" db="EMBL/GenBank/DDBJ databases">
        <title>Comparative genomics of honeybee gut symbionts reveal geographically distinct and subgroup specific antibiotic resistance.</title>
        <authorList>
            <person name="Ludvigsen J."/>
            <person name="Porcellato D."/>
            <person name="Labee-Lund T.M."/>
            <person name="Amdam G.V."/>
            <person name="Rudi K."/>
        </authorList>
    </citation>
    <scope>NUCLEOTIDE SEQUENCE [LARGE SCALE GENOMIC DNA]</scope>
    <source>
        <strain evidence="4 5">A-4-12</strain>
    </source>
</reference>
<proteinExistence type="predicted"/>
<dbReference type="Proteomes" id="UP000194968">
    <property type="component" value="Unassembled WGS sequence"/>
</dbReference>
<feature type="signal peptide" evidence="2">
    <location>
        <begin position="1"/>
        <end position="29"/>
    </location>
</feature>
<evidence type="ECO:0000256" key="2">
    <source>
        <dbReference type="SAM" id="SignalP"/>
    </source>
</evidence>
<evidence type="ECO:0000313" key="4">
    <source>
        <dbReference type="EMBL" id="OTQ49495.1"/>
    </source>
</evidence>
<dbReference type="Pfam" id="PF07338">
    <property type="entry name" value="YdgH_BhsA-like"/>
    <property type="match status" value="1"/>
</dbReference>
<sequence length="271" mass="29842">MKDIIMKRFNKSSIALALLLSLPVANIYAALPLTAEESNNLIPYKEISVTGSYLQAQNAADDISKAADEAGAKYYHITGIEQPATGTSTDRAVVYADIYLSNAPIAVSKDEATHNGIVLYPRSKALYYLPFEIVKYKGNYNNTSEIMDSASKLAAEKNAYAFYVYSITADDVKNNEQEIDVALFKKDAPVRDFIISKAIAGQDAYEITSDAFKVMKPYQTIVFHGTFNNTSEISAAAQKYAIANDANFYYVKEVSANRAGTAQTVYVNLYK</sequence>
<name>A0A242NUU3_9GAMM</name>
<accession>A0A242NUU3</accession>
<dbReference type="PANTHER" id="PTHR34156">
    <property type="entry name" value="OUTER MEMBRANE PROTEIN-RELATED-RELATED"/>
    <property type="match status" value="1"/>
</dbReference>
<comment type="caution">
    <text evidence="4">The sequence shown here is derived from an EMBL/GenBank/DDBJ whole genome shotgun (WGS) entry which is preliminary data.</text>
</comment>
<dbReference type="Gene3D" id="3.30.1660.10">
    <property type="entry name" value="Flavin-binding protein dodecin"/>
    <property type="match status" value="3"/>
</dbReference>
<feature type="domain" description="YdgH/BhsA/McbA-like" evidence="3">
    <location>
        <begin position="43"/>
        <end position="99"/>
    </location>
</feature>
<dbReference type="InterPro" id="IPR036275">
    <property type="entry name" value="YdgH-like_sf"/>
</dbReference>
<dbReference type="SUPFAM" id="SSF159871">
    <property type="entry name" value="YdgH-like"/>
    <property type="match status" value="3"/>
</dbReference>
<evidence type="ECO:0000259" key="3">
    <source>
        <dbReference type="Pfam" id="PF07338"/>
    </source>
</evidence>
<evidence type="ECO:0000313" key="5">
    <source>
        <dbReference type="Proteomes" id="UP000194968"/>
    </source>
</evidence>
<feature type="chain" id="PRO_5012941500" description="YdgH/BhsA/McbA-like domain-containing protein" evidence="2">
    <location>
        <begin position="30"/>
        <end position="271"/>
    </location>
</feature>
<gene>
    <name evidence="4" type="ORF">B6D06_06735</name>
</gene>
<evidence type="ECO:0000256" key="1">
    <source>
        <dbReference type="ARBA" id="ARBA00022729"/>
    </source>
</evidence>
<keyword evidence="1 2" id="KW-0732">Signal</keyword>